<keyword evidence="1" id="KW-0472">Membrane</keyword>
<keyword evidence="1" id="KW-0812">Transmembrane</keyword>
<sequence length="113" mass="12837">MQYLNQHELRHFRIDFDSNGEISVARNYTAVSFMNWTDTADPLIVQFIGYSTVNNPDLISTTTLLPPLMQTTYTSEETNLSNKGKPLLWATNIIFAVLIVTTLVISLVIKRTK</sequence>
<feature type="domain" description="Farnesoic acid O-methyl transferase" evidence="2">
    <location>
        <begin position="3"/>
        <end position="54"/>
    </location>
</feature>
<feature type="transmembrane region" description="Helical" evidence="1">
    <location>
        <begin position="87"/>
        <end position="109"/>
    </location>
</feature>
<keyword evidence="1" id="KW-1133">Transmembrane helix</keyword>
<evidence type="ECO:0000313" key="4">
    <source>
        <dbReference type="Proteomes" id="UP001152320"/>
    </source>
</evidence>
<proteinExistence type="predicted"/>
<dbReference type="InterPro" id="IPR022041">
    <property type="entry name" value="Methyltransf_FA"/>
</dbReference>
<evidence type="ECO:0000259" key="2">
    <source>
        <dbReference type="Pfam" id="PF12248"/>
    </source>
</evidence>
<dbReference type="EMBL" id="JAIZAY010000001">
    <property type="protein sequence ID" value="KAJ8048591.1"/>
    <property type="molecule type" value="Genomic_DNA"/>
</dbReference>
<evidence type="ECO:0000313" key="3">
    <source>
        <dbReference type="EMBL" id="KAJ8048591.1"/>
    </source>
</evidence>
<accession>A0A9Q1CPC0</accession>
<reference evidence="3" key="1">
    <citation type="submission" date="2021-10" db="EMBL/GenBank/DDBJ databases">
        <title>Tropical sea cucumber genome reveals ecological adaptation and Cuvierian tubules defense mechanism.</title>
        <authorList>
            <person name="Chen T."/>
        </authorList>
    </citation>
    <scope>NUCLEOTIDE SEQUENCE</scope>
    <source>
        <strain evidence="3">Nanhai2018</strain>
        <tissue evidence="3">Muscle</tissue>
    </source>
</reference>
<name>A0A9Q1CPC0_HOLLE</name>
<dbReference type="AlphaFoldDB" id="A0A9Q1CPC0"/>
<evidence type="ECO:0000256" key="1">
    <source>
        <dbReference type="SAM" id="Phobius"/>
    </source>
</evidence>
<comment type="caution">
    <text evidence="3">The sequence shown here is derived from an EMBL/GenBank/DDBJ whole genome shotgun (WGS) entry which is preliminary data.</text>
</comment>
<protein>
    <recommendedName>
        <fullName evidence="2">Farnesoic acid O-methyl transferase domain-containing protein</fullName>
    </recommendedName>
</protein>
<keyword evidence="4" id="KW-1185">Reference proteome</keyword>
<gene>
    <name evidence="3" type="ORF">HOLleu_00961</name>
</gene>
<dbReference type="Pfam" id="PF12248">
    <property type="entry name" value="Methyltransf_FA"/>
    <property type="match status" value="1"/>
</dbReference>
<dbReference type="Proteomes" id="UP001152320">
    <property type="component" value="Chromosome 1"/>
</dbReference>
<organism evidence="3 4">
    <name type="scientific">Holothuria leucospilota</name>
    <name type="common">Black long sea cucumber</name>
    <name type="synonym">Mertensiothuria leucospilota</name>
    <dbReference type="NCBI Taxonomy" id="206669"/>
    <lineage>
        <taxon>Eukaryota</taxon>
        <taxon>Metazoa</taxon>
        <taxon>Echinodermata</taxon>
        <taxon>Eleutherozoa</taxon>
        <taxon>Echinozoa</taxon>
        <taxon>Holothuroidea</taxon>
        <taxon>Aspidochirotacea</taxon>
        <taxon>Aspidochirotida</taxon>
        <taxon>Holothuriidae</taxon>
        <taxon>Holothuria</taxon>
    </lineage>
</organism>